<gene>
    <name evidence="6" type="ORF">R5R35_002991</name>
</gene>
<dbReference type="InterPro" id="IPR035963">
    <property type="entry name" value="FERM_2"/>
</dbReference>
<name>A0AAN9VVW9_9ORTH</name>
<feature type="compositionally biased region" description="Polar residues" evidence="1">
    <location>
        <begin position="845"/>
        <end position="855"/>
    </location>
</feature>
<dbReference type="CDD" id="cd17088">
    <property type="entry name" value="FERM_F1_FRMPD1_like"/>
    <property type="match status" value="1"/>
</dbReference>
<evidence type="ECO:0000259" key="3">
    <source>
        <dbReference type="PROSITE" id="PS50057"/>
    </source>
</evidence>
<dbReference type="Gene3D" id="2.30.42.10">
    <property type="match status" value="1"/>
</dbReference>
<dbReference type="SMART" id="SM00295">
    <property type="entry name" value="B41"/>
    <property type="match status" value="1"/>
</dbReference>
<dbReference type="PROSITE" id="PS01159">
    <property type="entry name" value="WW_DOMAIN_1"/>
    <property type="match status" value="1"/>
</dbReference>
<dbReference type="Gene3D" id="3.10.20.90">
    <property type="entry name" value="Phosphatidylinositol 3-kinase Catalytic Subunit, Chain A, domain 1"/>
    <property type="match status" value="1"/>
</dbReference>
<feature type="compositionally biased region" description="Acidic residues" evidence="1">
    <location>
        <begin position="835"/>
        <end position="844"/>
    </location>
</feature>
<dbReference type="GO" id="GO:0030182">
    <property type="term" value="P:neuron differentiation"/>
    <property type="evidence" value="ECO:0007669"/>
    <property type="project" value="UniProtKB-ARBA"/>
</dbReference>
<feature type="region of interest" description="Disordered" evidence="1">
    <location>
        <begin position="1139"/>
        <end position="1179"/>
    </location>
</feature>
<sequence length="1460" mass="159933">MMCGLSDMCLRAREQQQQQQQQQSRRHQPPPPPPPQEDCSEAPCLPPPSPPPLPPPPPPPATPVPLEGVPQGERGEQPSHLTQTSSWLPPAETWSQASGGFPYGWEPATDSDGKPYFINHLNKTTTYEDPRKDWTEEPPQPRQVELSRHPELGFGFVAGSEKPVIVRFVTEGGPSVDKLQPGDQILNINGEDVKKAPRDHVIQLVRSCKDTVQLTVCQPPLDNSARKSALLSAAKKAKLKSNPSRVRFAEGVVVNGSPLFPPSTFSMGDSSVPFMPNVLKVFLENGQTKSFKYDSNTLVRDVVESLHQKLCIKAMEHFSLVVEHVKSLRRNKLTLLDPQEHLARIAARPGSHNLRCLFRVAFVPKDACDLAQRDLVAFEYLYMQCCNDVVQERYAPELKYDIALRLAALHIHQHAISNNMTGKVTVKAIEREFGLERFVPVSLMGTMKRKELRKLISHFLKLNHNLSPSGQKSLTSLQAKLYYLNIISELPSYGAKCFSTNIRDSNMERVILVSPKFGISQITGLRNTVPVPLADIEQMSLVTVTREDELSRCVRIHIPAHEEKELVLSLEDRDAEELVLVLQGYYHVLVGKPLAVHKDKDPAWCEDTAPSYHSQHQVVPAKWSYATKDNNQHYAVFTMPPPYHPQHAKSNGHIPSQTKPLVIDTANSSRPAYGVDNNMNNMPGMIAMNGSVPRDYEGYTAEETRRAVMAQKLADYASTHKMGFDLQSVVSMEILESNGGFAEARNEEVLRRVAEMQELVNSSEQYLTEQQQQIQQQQREQREREESDSESSHVSSMDADAPGQLKHSDSLLLLTQGQKLLPEEVTAAVQNIDLGDNEPSESDTDSMSTPTNSPSHRPVPGKEHGNYNSTSVLKPSGSSFGLHSPDNLLPVGYRSNDHNLQDLLKRLQEDNTLPYNFAEGTLYLDPDIIDLTMIPPPITPDEDGVYGLPPQLSMPPTPFADHSPLETELQMAQLRSMPNGPNWDFSNGTVLGQDLLLDGLLAQEFVKNLGHHAVSSASAEVDQQLAGLDLNLDFEAFLATVTVPPPTQQTAPSVELTPEEIMSFIIPPPPPGGNEVDASEVDAAHVANPNSNKKLTAEKNTLRNGFGNASVSQSSGGSAKPVIEYSTLPRKGGAFSCCGKYRESPEKSSAGSMPVIQPPPRNGQDLSKPPARPPKSEHHFATLRRGSGSLEATLHQRSNSVGSGGHENGLGIEVPPPTLPPRSEYQTPPNAWLPPKKPPLPPVPSQDVLKRSALRSPVPVPKGIRPDTSPKPGLNNSSPVRNGHIISRSGSSGQTQSSREILLAKSNATIVGLLEKLDAVANQCSKAQAAGGGVCMDEAKFQVSKDKLTNEARQLVTASKLFVKSVTDNAEQELPINLVTCLGHLTQLAELAAEATAHTTAPLQTRNLVLKVRDVISVFRETASTALGANEVAESLLLQTAENLASVLATLLRSLRVFSP</sequence>
<feature type="compositionally biased region" description="Pro residues" evidence="1">
    <location>
        <begin position="1231"/>
        <end position="1244"/>
    </location>
</feature>
<dbReference type="PANTHER" id="PTHR46221:SF3">
    <property type="entry name" value="FERM AND PDZ DOMAIN-CONTAINING PROTEIN 4"/>
    <property type="match status" value="1"/>
</dbReference>
<dbReference type="PANTHER" id="PTHR46221">
    <property type="entry name" value="FERM AND PDZ DOMAIN-CONTAINING PROTEIN FAMILY MEMBER"/>
    <property type="match status" value="1"/>
</dbReference>
<feature type="region of interest" description="Disordered" evidence="1">
    <location>
        <begin position="830"/>
        <end position="869"/>
    </location>
</feature>
<evidence type="ECO:0008006" key="8">
    <source>
        <dbReference type="Google" id="ProtNLM"/>
    </source>
</evidence>
<evidence type="ECO:0000256" key="1">
    <source>
        <dbReference type="SAM" id="MobiDB-lite"/>
    </source>
</evidence>
<feature type="compositionally biased region" description="Polar residues" evidence="1">
    <location>
        <begin position="79"/>
        <end position="98"/>
    </location>
</feature>
<dbReference type="InterPro" id="IPR014352">
    <property type="entry name" value="FERM/acyl-CoA-bd_prot_sf"/>
</dbReference>
<dbReference type="SUPFAM" id="SSF47031">
    <property type="entry name" value="Second domain of FERM"/>
    <property type="match status" value="1"/>
</dbReference>
<dbReference type="SMART" id="SM00456">
    <property type="entry name" value="WW"/>
    <property type="match status" value="1"/>
</dbReference>
<dbReference type="Gene3D" id="1.20.80.10">
    <property type="match status" value="1"/>
</dbReference>
<evidence type="ECO:0000313" key="6">
    <source>
        <dbReference type="EMBL" id="KAK7869045.1"/>
    </source>
</evidence>
<dbReference type="InterPro" id="IPR000159">
    <property type="entry name" value="RA_dom"/>
</dbReference>
<dbReference type="InterPro" id="IPR019748">
    <property type="entry name" value="FERM_central"/>
</dbReference>
<evidence type="ECO:0000259" key="5">
    <source>
        <dbReference type="PROSITE" id="PS50200"/>
    </source>
</evidence>
<feature type="domain" description="FERM" evidence="3">
    <location>
        <begin position="277"/>
        <end position="593"/>
    </location>
</feature>
<dbReference type="FunFam" id="2.30.42.10:FF:000053">
    <property type="entry name" value="FERM and PDZ domain-containing protein 4"/>
    <property type="match status" value="1"/>
</dbReference>
<feature type="compositionally biased region" description="Pro residues" evidence="1">
    <location>
        <begin position="44"/>
        <end position="63"/>
    </location>
</feature>
<feature type="compositionally biased region" description="Low complexity" evidence="1">
    <location>
        <begin position="764"/>
        <end position="778"/>
    </location>
</feature>
<dbReference type="Pfam" id="PF00595">
    <property type="entry name" value="PDZ"/>
    <property type="match status" value="1"/>
</dbReference>
<dbReference type="SUPFAM" id="SSF50156">
    <property type="entry name" value="PDZ domain-like"/>
    <property type="match status" value="1"/>
</dbReference>
<dbReference type="SUPFAM" id="SSF51045">
    <property type="entry name" value="WW domain"/>
    <property type="match status" value="1"/>
</dbReference>
<dbReference type="SUPFAM" id="SSF54236">
    <property type="entry name" value="Ubiquitin-like"/>
    <property type="match status" value="1"/>
</dbReference>
<dbReference type="CDD" id="cd06769">
    <property type="entry name" value="PDZ_FRMPD1_3_4-like"/>
    <property type="match status" value="1"/>
</dbReference>
<keyword evidence="7" id="KW-1185">Reference proteome</keyword>
<evidence type="ECO:0000259" key="2">
    <source>
        <dbReference type="PROSITE" id="PS50020"/>
    </source>
</evidence>
<comment type="caution">
    <text evidence="6">The sequence shown here is derived from an EMBL/GenBank/DDBJ whole genome shotgun (WGS) entry which is preliminary data.</text>
</comment>
<dbReference type="GO" id="GO:0071944">
    <property type="term" value="C:cell periphery"/>
    <property type="evidence" value="ECO:0007669"/>
    <property type="project" value="UniProtKB-ARBA"/>
</dbReference>
<dbReference type="Pfam" id="PF21989">
    <property type="entry name" value="RA_2"/>
    <property type="match status" value="1"/>
</dbReference>
<dbReference type="CDD" id="cd00201">
    <property type="entry name" value="WW"/>
    <property type="match status" value="1"/>
</dbReference>
<dbReference type="GO" id="GO:0009887">
    <property type="term" value="P:animal organ morphogenesis"/>
    <property type="evidence" value="ECO:0007669"/>
    <property type="project" value="UniProtKB-ARBA"/>
</dbReference>
<dbReference type="PROSITE" id="PS50106">
    <property type="entry name" value="PDZ"/>
    <property type="match status" value="1"/>
</dbReference>
<dbReference type="Proteomes" id="UP001378592">
    <property type="component" value="Unassembled WGS sequence"/>
</dbReference>
<protein>
    <recommendedName>
        <fullName evidence="8">FERM and PDZ domain-containing protein 4</fullName>
    </recommendedName>
</protein>
<dbReference type="Pfam" id="PF00397">
    <property type="entry name" value="WW"/>
    <property type="match status" value="1"/>
</dbReference>
<dbReference type="PROSITE" id="PS50200">
    <property type="entry name" value="RA"/>
    <property type="match status" value="1"/>
</dbReference>
<proteinExistence type="predicted"/>
<dbReference type="InterPro" id="IPR001478">
    <property type="entry name" value="PDZ"/>
</dbReference>
<dbReference type="PROSITE" id="PS50057">
    <property type="entry name" value="FERM_3"/>
    <property type="match status" value="1"/>
</dbReference>
<dbReference type="CDD" id="cd14473">
    <property type="entry name" value="FERM_B-lobe"/>
    <property type="match status" value="1"/>
</dbReference>
<feature type="compositionally biased region" description="Low complexity" evidence="1">
    <location>
        <begin position="1285"/>
        <end position="1298"/>
    </location>
</feature>
<dbReference type="Pfam" id="PF00373">
    <property type="entry name" value="FERM_M"/>
    <property type="match status" value="1"/>
</dbReference>
<dbReference type="InterPro" id="IPR036020">
    <property type="entry name" value="WW_dom_sf"/>
</dbReference>
<dbReference type="InterPro" id="IPR000299">
    <property type="entry name" value="FERM_domain"/>
</dbReference>
<evidence type="ECO:0000259" key="4">
    <source>
        <dbReference type="PROSITE" id="PS50106"/>
    </source>
</evidence>
<dbReference type="SMART" id="SM00228">
    <property type="entry name" value="PDZ"/>
    <property type="match status" value="1"/>
</dbReference>
<feature type="region of interest" description="Disordered" evidence="1">
    <location>
        <begin position="1"/>
        <end position="117"/>
    </location>
</feature>
<evidence type="ECO:0000313" key="7">
    <source>
        <dbReference type="Proteomes" id="UP001378592"/>
    </source>
</evidence>
<dbReference type="PROSITE" id="PS50020">
    <property type="entry name" value="WW_DOMAIN_2"/>
    <property type="match status" value="1"/>
</dbReference>
<dbReference type="EMBL" id="JAZDUA010000081">
    <property type="protein sequence ID" value="KAK7869045.1"/>
    <property type="molecule type" value="Genomic_DNA"/>
</dbReference>
<feature type="domain" description="WW" evidence="2">
    <location>
        <begin position="99"/>
        <end position="132"/>
    </location>
</feature>
<feature type="domain" description="PDZ" evidence="4">
    <location>
        <begin position="143"/>
        <end position="220"/>
    </location>
</feature>
<feature type="domain" description="Ras-associating" evidence="5">
    <location>
        <begin position="278"/>
        <end position="363"/>
    </location>
</feature>
<organism evidence="6 7">
    <name type="scientific">Gryllus longicercus</name>
    <dbReference type="NCBI Taxonomy" id="2509291"/>
    <lineage>
        <taxon>Eukaryota</taxon>
        <taxon>Metazoa</taxon>
        <taxon>Ecdysozoa</taxon>
        <taxon>Arthropoda</taxon>
        <taxon>Hexapoda</taxon>
        <taxon>Insecta</taxon>
        <taxon>Pterygota</taxon>
        <taxon>Neoptera</taxon>
        <taxon>Polyneoptera</taxon>
        <taxon>Orthoptera</taxon>
        <taxon>Ensifera</taxon>
        <taxon>Gryllidea</taxon>
        <taxon>Grylloidea</taxon>
        <taxon>Gryllidae</taxon>
        <taxon>Gryllinae</taxon>
        <taxon>Gryllus</taxon>
    </lineage>
</organism>
<feature type="region of interest" description="Disordered" evidence="1">
    <location>
        <begin position="1197"/>
        <end position="1298"/>
    </location>
</feature>
<accession>A0AAN9VVW9</accession>
<dbReference type="InterPro" id="IPR001202">
    <property type="entry name" value="WW_dom"/>
</dbReference>
<dbReference type="Gene3D" id="2.20.70.10">
    <property type="match status" value="1"/>
</dbReference>
<dbReference type="InterPro" id="IPR029071">
    <property type="entry name" value="Ubiquitin-like_domsf"/>
</dbReference>
<dbReference type="GO" id="GO:0007165">
    <property type="term" value="P:signal transduction"/>
    <property type="evidence" value="ECO:0007669"/>
    <property type="project" value="InterPro"/>
</dbReference>
<reference evidence="6 7" key="1">
    <citation type="submission" date="2024-03" db="EMBL/GenBank/DDBJ databases">
        <title>The genome assembly and annotation of the cricket Gryllus longicercus Weissman &amp; Gray.</title>
        <authorList>
            <person name="Szrajer S."/>
            <person name="Gray D."/>
            <person name="Ylla G."/>
        </authorList>
    </citation>
    <scope>NUCLEOTIDE SEQUENCE [LARGE SCALE GENOMIC DNA]</scope>
    <source>
        <strain evidence="6">DAG 2021-001</strain>
        <tissue evidence="6">Whole body minus gut</tissue>
    </source>
</reference>
<dbReference type="InterPro" id="IPR019749">
    <property type="entry name" value="Band_41_domain"/>
</dbReference>
<dbReference type="InterPro" id="IPR036034">
    <property type="entry name" value="PDZ_sf"/>
</dbReference>
<dbReference type="SUPFAM" id="SSF50729">
    <property type="entry name" value="PH domain-like"/>
    <property type="match status" value="1"/>
</dbReference>
<feature type="region of interest" description="Disordered" evidence="1">
    <location>
        <begin position="764"/>
        <end position="804"/>
    </location>
</feature>